<reference evidence="3 4" key="1">
    <citation type="journal article" date="2019" name="Int. J. Syst. Evol. Microbiol.">
        <title>The Global Catalogue of Microorganisms (GCM) 10K type strain sequencing project: providing services to taxonomists for standard genome sequencing and annotation.</title>
        <authorList>
            <consortium name="The Broad Institute Genomics Platform"/>
            <consortium name="The Broad Institute Genome Sequencing Center for Infectious Disease"/>
            <person name="Wu L."/>
            <person name="Ma J."/>
        </authorList>
    </citation>
    <scope>NUCLEOTIDE SEQUENCE [LARGE SCALE GENOMIC DNA]</scope>
    <source>
        <strain evidence="3 4">JCM 10977</strain>
    </source>
</reference>
<evidence type="ECO:0000313" key="3">
    <source>
        <dbReference type="EMBL" id="GAA0930547.1"/>
    </source>
</evidence>
<protein>
    <recommendedName>
        <fullName evidence="2">Glyoxalase/fosfomycin resistance/dioxygenase domain-containing protein</fullName>
    </recommendedName>
</protein>
<keyword evidence="4" id="KW-1185">Reference proteome</keyword>
<evidence type="ECO:0000259" key="2">
    <source>
        <dbReference type="Pfam" id="PF00903"/>
    </source>
</evidence>
<dbReference type="Gene3D" id="3.10.180.10">
    <property type="entry name" value="2,3-Dihydroxybiphenyl 1,2-Dioxygenase, domain 1"/>
    <property type="match status" value="1"/>
</dbReference>
<feature type="domain" description="Glyoxalase/fosfomycin resistance/dioxygenase" evidence="2">
    <location>
        <begin position="6"/>
        <end position="89"/>
    </location>
</feature>
<dbReference type="EMBL" id="BAAAHK010000003">
    <property type="protein sequence ID" value="GAA0930547.1"/>
    <property type="molecule type" value="Genomic_DNA"/>
</dbReference>
<evidence type="ECO:0000313" key="4">
    <source>
        <dbReference type="Proteomes" id="UP001500542"/>
    </source>
</evidence>
<dbReference type="Proteomes" id="UP001500542">
    <property type="component" value="Unassembled WGS sequence"/>
</dbReference>
<dbReference type="InterPro" id="IPR004360">
    <property type="entry name" value="Glyas_Fos-R_dOase_dom"/>
</dbReference>
<sequence>MITNISLITVYVHDIDEAKAFYTEKLDFAPGEDITVGEFRWCTVYQADHPELHVVLMLPGPPMDPESAESIRRIMAKGSMHGFGINTDDCVISAPPHRPGLAQNLRRTRRQGRRVHPGTIRPPVRRRGGPPRQLRQLAGPGRAEAVQRRRFPARRLTPG</sequence>
<proteinExistence type="predicted"/>
<dbReference type="Pfam" id="PF00903">
    <property type="entry name" value="Glyoxalase"/>
    <property type="match status" value="1"/>
</dbReference>
<dbReference type="SUPFAM" id="SSF54593">
    <property type="entry name" value="Glyoxalase/Bleomycin resistance protein/Dihydroxybiphenyl dioxygenase"/>
    <property type="match status" value="1"/>
</dbReference>
<comment type="caution">
    <text evidence="3">The sequence shown here is derived from an EMBL/GenBank/DDBJ whole genome shotgun (WGS) entry which is preliminary data.</text>
</comment>
<dbReference type="InterPro" id="IPR029068">
    <property type="entry name" value="Glyas_Bleomycin-R_OHBP_Dase"/>
</dbReference>
<evidence type="ECO:0000256" key="1">
    <source>
        <dbReference type="SAM" id="MobiDB-lite"/>
    </source>
</evidence>
<feature type="region of interest" description="Disordered" evidence="1">
    <location>
        <begin position="109"/>
        <end position="159"/>
    </location>
</feature>
<organism evidence="3 4">
    <name type="scientific">Kribbella koreensis</name>
    <dbReference type="NCBI Taxonomy" id="57909"/>
    <lineage>
        <taxon>Bacteria</taxon>
        <taxon>Bacillati</taxon>
        <taxon>Actinomycetota</taxon>
        <taxon>Actinomycetes</taxon>
        <taxon>Propionibacteriales</taxon>
        <taxon>Kribbellaceae</taxon>
        <taxon>Kribbella</taxon>
    </lineage>
</organism>
<gene>
    <name evidence="3" type="ORF">GCM10009554_13760</name>
</gene>
<name>A0ABN1PNZ3_9ACTN</name>
<accession>A0ABN1PNZ3</accession>